<evidence type="ECO:0008006" key="3">
    <source>
        <dbReference type="Google" id="ProtNLM"/>
    </source>
</evidence>
<dbReference type="Gene3D" id="3.40.50.300">
    <property type="entry name" value="P-loop containing nucleotide triphosphate hydrolases"/>
    <property type="match status" value="1"/>
</dbReference>
<evidence type="ECO:0000313" key="2">
    <source>
        <dbReference type="EMBL" id="KKM17151.1"/>
    </source>
</evidence>
<feature type="compositionally biased region" description="Polar residues" evidence="1">
    <location>
        <begin position="340"/>
        <end position="353"/>
    </location>
</feature>
<reference evidence="2" key="1">
    <citation type="journal article" date="2015" name="Nature">
        <title>Complex archaea that bridge the gap between prokaryotes and eukaryotes.</title>
        <authorList>
            <person name="Spang A."/>
            <person name="Saw J.H."/>
            <person name="Jorgensen S.L."/>
            <person name="Zaremba-Niedzwiedzka K."/>
            <person name="Martijn J."/>
            <person name="Lind A.E."/>
            <person name="van Eijk R."/>
            <person name="Schleper C."/>
            <person name="Guy L."/>
            <person name="Ettema T.J."/>
        </authorList>
    </citation>
    <scope>NUCLEOTIDE SEQUENCE</scope>
</reference>
<proteinExistence type="predicted"/>
<evidence type="ECO:0000256" key="1">
    <source>
        <dbReference type="SAM" id="MobiDB-lite"/>
    </source>
</evidence>
<dbReference type="InterPro" id="IPR027417">
    <property type="entry name" value="P-loop_NTPase"/>
</dbReference>
<name>A0A0F9HPD2_9ZZZZ</name>
<gene>
    <name evidence="2" type="ORF">LCGC14_1678640</name>
</gene>
<sequence length="505" mass="56323">MRDIAMSVLLNQYTAVRSATGTSKTHTAAGLILWWLDTHRPYGKVISTAKTMKQVETVLWARVRTLQIKVRHRFSGAKPDTVQFYPDREEYPEWFGIGYNPKVEGNEATAFQGQHSQTGHVLFVFEEANTIDPAIFTAAEGSLDAPNARLLAIFNPNVARGVVHGWERDGTVSKKKGNLIVISRFDMYKDPRHRELKALGGLPSEERTQAMITKYGKNSTIVRVKVFGEYPLADSDAAIPMDKVEQSIDRFNEGFDIGRVLQISVAWDVAGEEDGGDDNTLGALFVGEKGMLFKFLCRPWNAPHKKSVAKVNRELDKLKAKYWEGGRRNAEGVLAGTITKSNHQSNGEQSADGDTQRHSPPPIKLIVDAIGEGSHVPSYMADDQPDIPTTGFKAGMKSEGIKEFPQEVLNNLISDAWYHARVLFLGETHKPLAADLDEQTTHELTSRKQEYVNKRGEPLVWAIESKDDWKSRNGGNSPDSADCFVMACWGVFKGKKKKKFEWATA</sequence>
<accession>A0A0F9HPD2</accession>
<protein>
    <recommendedName>
        <fullName evidence="3">Terminase</fullName>
    </recommendedName>
</protein>
<dbReference type="Gene3D" id="3.30.420.240">
    <property type="match status" value="1"/>
</dbReference>
<dbReference type="AlphaFoldDB" id="A0A0F9HPD2"/>
<feature type="region of interest" description="Disordered" evidence="1">
    <location>
        <begin position="340"/>
        <end position="362"/>
    </location>
</feature>
<dbReference type="EMBL" id="LAZR01014517">
    <property type="protein sequence ID" value="KKM17151.1"/>
    <property type="molecule type" value="Genomic_DNA"/>
</dbReference>
<comment type="caution">
    <text evidence="2">The sequence shown here is derived from an EMBL/GenBank/DDBJ whole genome shotgun (WGS) entry which is preliminary data.</text>
</comment>
<organism evidence="2">
    <name type="scientific">marine sediment metagenome</name>
    <dbReference type="NCBI Taxonomy" id="412755"/>
    <lineage>
        <taxon>unclassified sequences</taxon>
        <taxon>metagenomes</taxon>
        <taxon>ecological metagenomes</taxon>
    </lineage>
</organism>